<keyword evidence="3" id="KW-1185">Reference proteome</keyword>
<gene>
    <name evidence="2" type="ORF">ONZ51_g11590</name>
</gene>
<reference evidence="2" key="1">
    <citation type="submission" date="2022-11" db="EMBL/GenBank/DDBJ databases">
        <title>Genome Sequence of Cubamyces cubensis.</title>
        <authorList>
            <person name="Buettner E."/>
        </authorList>
    </citation>
    <scope>NUCLEOTIDE SEQUENCE</scope>
    <source>
        <strain evidence="2">MPL-01</strain>
    </source>
</reference>
<dbReference type="EMBL" id="JAPEVG010000572">
    <property type="protein sequence ID" value="KAJ8457345.1"/>
    <property type="molecule type" value="Genomic_DNA"/>
</dbReference>
<evidence type="ECO:0000313" key="2">
    <source>
        <dbReference type="EMBL" id="KAJ8457345.1"/>
    </source>
</evidence>
<feature type="compositionally biased region" description="Basic and acidic residues" evidence="1">
    <location>
        <begin position="116"/>
        <end position="128"/>
    </location>
</feature>
<accession>A0AAD7TK44</accession>
<organism evidence="2 3">
    <name type="scientific">Trametes cubensis</name>
    <dbReference type="NCBI Taxonomy" id="1111947"/>
    <lineage>
        <taxon>Eukaryota</taxon>
        <taxon>Fungi</taxon>
        <taxon>Dikarya</taxon>
        <taxon>Basidiomycota</taxon>
        <taxon>Agaricomycotina</taxon>
        <taxon>Agaricomycetes</taxon>
        <taxon>Polyporales</taxon>
        <taxon>Polyporaceae</taxon>
        <taxon>Trametes</taxon>
    </lineage>
</organism>
<feature type="region of interest" description="Disordered" evidence="1">
    <location>
        <begin position="44"/>
        <end position="129"/>
    </location>
</feature>
<evidence type="ECO:0000313" key="3">
    <source>
        <dbReference type="Proteomes" id="UP001215151"/>
    </source>
</evidence>
<dbReference type="AlphaFoldDB" id="A0AAD7TK44"/>
<name>A0AAD7TK44_9APHY</name>
<sequence>MHGLGGAKPGHPTTACCCELKQARHVSLLLDRALRDGVEDERPHDPLLFPNSEDIFQRPTPSAVSPVLASPSPQLVSPRELVDAESIPFTQPVDNKQYHGTRSRKERDRQRKKTRRCESRQAAREDAPTRMPATRFNKYVLGAETLRSEQDVSYLRIARGGYVGKRVCDPREVRSVAKLLKKGFTYLAWDGKSPHVLLDAHGRILAILAGHPTDDKWNTVVEEASEAMERARKECKLDDGKVHRRGKFATLARGVSFGGGQTAPSNMGNDAHHEEVLSTLCKNKAIQRLAGFGSSVLSTYAPRVYERMQIRLGALYQADPSLQKNFKNSIYPAASFNFGRETVCYPHTDAANDPCNYCQITALGRYNPRSSAHFVMYDSELIIEFPPGATIFALSAIERHGNTPLEEGETRQSFTQYCAGGLLRWVEAGCRTQIQFQRDDPDGKAAFDRDAEERKKAFIALLSTHEDVVTHD</sequence>
<comment type="caution">
    <text evidence="2">The sequence shown here is derived from an EMBL/GenBank/DDBJ whole genome shotgun (WGS) entry which is preliminary data.</text>
</comment>
<feature type="compositionally biased region" description="Polar residues" evidence="1">
    <location>
        <begin position="88"/>
        <end position="98"/>
    </location>
</feature>
<feature type="compositionally biased region" description="Low complexity" evidence="1">
    <location>
        <begin position="61"/>
        <end position="78"/>
    </location>
</feature>
<protein>
    <submittedName>
        <fullName evidence="2">Uncharacterized protein</fullName>
    </submittedName>
</protein>
<proteinExistence type="predicted"/>
<evidence type="ECO:0000256" key="1">
    <source>
        <dbReference type="SAM" id="MobiDB-lite"/>
    </source>
</evidence>
<dbReference type="Gene3D" id="3.60.130.30">
    <property type="match status" value="1"/>
</dbReference>
<dbReference type="Proteomes" id="UP001215151">
    <property type="component" value="Unassembled WGS sequence"/>
</dbReference>